<reference evidence="1 2" key="1">
    <citation type="journal article" date="2020" name="Nature">
        <title>Six reference-quality genomes reveal evolution of bat adaptations.</title>
        <authorList>
            <person name="Jebb D."/>
            <person name="Huang Z."/>
            <person name="Pippel M."/>
            <person name="Hughes G.M."/>
            <person name="Lavrichenko K."/>
            <person name="Devanna P."/>
            <person name="Winkler S."/>
            <person name="Jermiin L.S."/>
            <person name="Skirmuntt E.C."/>
            <person name="Katzourakis A."/>
            <person name="Burkitt-Gray L."/>
            <person name="Ray D.A."/>
            <person name="Sullivan K.A.M."/>
            <person name="Roscito J.G."/>
            <person name="Kirilenko B.M."/>
            <person name="Davalos L.M."/>
            <person name="Corthals A.P."/>
            <person name="Power M.L."/>
            <person name="Jones G."/>
            <person name="Ransome R.D."/>
            <person name="Dechmann D.K.N."/>
            <person name="Locatelli A.G."/>
            <person name="Puechmaille S.J."/>
            <person name="Fedrigo O."/>
            <person name="Jarvis E.D."/>
            <person name="Hiller M."/>
            <person name="Vernes S.C."/>
            <person name="Myers E.W."/>
            <person name="Teeling E.C."/>
        </authorList>
    </citation>
    <scope>NUCLEOTIDE SEQUENCE [LARGE SCALE GENOMIC DNA]</scope>
    <source>
        <strain evidence="1">MPipKuh1</strain>
        <tissue evidence="1">Flight muscle</tissue>
    </source>
</reference>
<dbReference type="AlphaFoldDB" id="A0A7J7VV06"/>
<proteinExistence type="predicted"/>
<organism evidence="1 2">
    <name type="scientific">Pipistrellus kuhlii</name>
    <name type="common">Kuhl's pipistrelle</name>
    <dbReference type="NCBI Taxonomy" id="59472"/>
    <lineage>
        <taxon>Eukaryota</taxon>
        <taxon>Metazoa</taxon>
        <taxon>Chordata</taxon>
        <taxon>Craniata</taxon>
        <taxon>Vertebrata</taxon>
        <taxon>Euteleostomi</taxon>
        <taxon>Mammalia</taxon>
        <taxon>Eutheria</taxon>
        <taxon>Laurasiatheria</taxon>
        <taxon>Chiroptera</taxon>
        <taxon>Yangochiroptera</taxon>
        <taxon>Vespertilionidae</taxon>
        <taxon>Pipistrellus</taxon>
    </lineage>
</organism>
<sequence>MPSTFLMFFSVRFGFQRHRSCFLGARRLVCFCCGNCPGWKWPSPVKGAEGLLWLSHCSHLHRSAWNVFTFHFIFEFKGSHEAEIITQFVANKDQLAKYEKNLGCRWMNIKRKRGLKGNEKSQYSWNYSHFPIEFIFSFVIKECIKLH</sequence>
<gene>
    <name evidence="1" type="ORF">mPipKuh1_008245</name>
</gene>
<dbReference type="EMBL" id="JACAGB010000013">
    <property type="protein sequence ID" value="KAF6328903.1"/>
    <property type="molecule type" value="Genomic_DNA"/>
</dbReference>
<evidence type="ECO:0000313" key="2">
    <source>
        <dbReference type="Proteomes" id="UP000558488"/>
    </source>
</evidence>
<evidence type="ECO:0000313" key="1">
    <source>
        <dbReference type="EMBL" id="KAF6328903.1"/>
    </source>
</evidence>
<protein>
    <submittedName>
        <fullName evidence="1">Uncharacterized protein</fullName>
    </submittedName>
</protein>
<keyword evidence="2" id="KW-1185">Reference proteome</keyword>
<comment type="caution">
    <text evidence="1">The sequence shown here is derived from an EMBL/GenBank/DDBJ whole genome shotgun (WGS) entry which is preliminary data.</text>
</comment>
<name>A0A7J7VV06_PIPKU</name>
<accession>A0A7J7VV06</accession>
<dbReference type="Proteomes" id="UP000558488">
    <property type="component" value="Unassembled WGS sequence"/>
</dbReference>